<protein>
    <submittedName>
        <fullName evidence="2">TNG6 protein</fullName>
    </submittedName>
</protein>
<gene>
    <name evidence="2" type="primary">Tango6</name>
    <name evidence="2" type="ORF">UROIND_R11358</name>
</gene>
<dbReference type="OrthoDB" id="39591at2759"/>
<name>A0A852KYA7_UROIN</name>
<dbReference type="AlphaFoldDB" id="A0A852KYA7"/>
<feature type="non-terminal residue" evidence="2">
    <location>
        <position position="1"/>
    </location>
</feature>
<evidence type="ECO:0000313" key="2">
    <source>
        <dbReference type="EMBL" id="NXX82272.1"/>
    </source>
</evidence>
<dbReference type="PANTHER" id="PTHR20959">
    <property type="entry name" value="TRANSPORT AND GOLGI ORGANIZATION PROTEIN 6 FAMILY MEMBER"/>
    <property type="match status" value="1"/>
</dbReference>
<proteinExistence type="predicted"/>
<dbReference type="InterPro" id="IPR057407">
    <property type="entry name" value="HEAT_TANGO6"/>
</dbReference>
<sequence length="129" mass="13989">PAWLRRLCGRLLSERLLRPSGVQAVVRGVLEGAGGDAGAEAAAVDWRKCDAVAKILASCPQQSLSPQDYYGLVCPQILDLLHIQDKATARQFQRVATSTVLAVAREQPQLAQQHLLQPLLAPLRRCAEA</sequence>
<dbReference type="Proteomes" id="UP000654395">
    <property type="component" value="Unassembled WGS sequence"/>
</dbReference>
<reference evidence="2" key="1">
    <citation type="submission" date="2020-02" db="EMBL/GenBank/DDBJ databases">
        <title>Bird 10,000 Genomes (B10K) Project - Family phase.</title>
        <authorList>
            <person name="Zhang G."/>
        </authorList>
    </citation>
    <scope>NUCLEOTIDE SEQUENCE</scope>
    <source>
        <strain evidence="2">B10K-DU-030-59</strain>
    </source>
</reference>
<evidence type="ECO:0000313" key="3">
    <source>
        <dbReference type="Proteomes" id="UP000654395"/>
    </source>
</evidence>
<feature type="domain" description="TANGO6 HEAT repeat" evidence="1">
    <location>
        <begin position="16"/>
        <end position="128"/>
    </location>
</feature>
<accession>A0A852KYA7</accession>
<dbReference type="PANTHER" id="PTHR20959:SF1">
    <property type="entry name" value="TRANSPORT AND GOLGI ORGANIZATION PROTEIN 6 HOMOLOG"/>
    <property type="match status" value="1"/>
</dbReference>
<dbReference type="InterPro" id="IPR039600">
    <property type="entry name" value="TANGO6/Rtp1"/>
</dbReference>
<comment type="caution">
    <text evidence="2">The sequence shown here is derived from an EMBL/GenBank/DDBJ whole genome shotgun (WGS) entry which is preliminary data.</text>
</comment>
<organism evidence="2 3">
    <name type="scientific">Urocolius indicus</name>
    <name type="common">Red-faced mousebird</name>
    <name type="synonym">Colius indicus</name>
    <dbReference type="NCBI Taxonomy" id="458196"/>
    <lineage>
        <taxon>Eukaryota</taxon>
        <taxon>Metazoa</taxon>
        <taxon>Chordata</taxon>
        <taxon>Craniata</taxon>
        <taxon>Vertebrata</taxon>
        <taxon>Euteleostomi</taxon>
        <taxon>Archelosauria</taxon>
        <taxon>Archosauria</taxon>
        <taxon>Dinosauria</taxon>
        <taxon>Saurischia</taxon>
        <taxon>Theropoda</taxon>
        <taxon>Coelurosauria</taxon>
        <taxon>Aves</taxon>
        <taxon>Neognathae</taxon>
        <taxon>Neoaves</taxon>
        <taxon>Telluraves</taxon>
        <taxon>Coraciimorphae</taxon>
        <taxon>Coliiformes</taxon>
        <taxon>Coliidae</taxon>
        <taxon>Urocolius</taxon>
    </lineage>
</organism>
<keyword evidence="3" id="KW-1185">Reference proteome</keyword>
<dbReference type="Pfam" id="PF23565">
    <property type="entry name" value="ARM_TANGO6"/>
    <property type="match status" value="1"/>
</dbReference>
<feature type="non-terminal residue" evidence="2">
    <location>
        <position position="129"/>
    </location>
</feature>
<evidence type="ECO:0000259" key="1">
    <source>
        <dbReference type="Pfam" id="PF23565"/>
    </source>
</evidence>
<dbReference type="GO" id="GO:0009306">
    <property type="term" value="P:protein secretion"/>
    <property type="evidence" value="ECO:0007669"/>
    <property type="project" value="TreeGrafter"/>
</dbReference>
<dbReference type="EMBL" id="WBNH01008080">
    <property type="protein sequence ID" value="NXX82272.1"/>
    <property type="molecule type" value="Genomic_DNA"/>
</dbReference>